<evidence type="ECO:0000313" key="1">
    <source>
        <dbReference type="EMBL" id="VFU59538.1"/>
    </source>
</evidence>
<organism evidence="1">
    <name type="scientific">Salix viminalis</name>
    <name type="common">Common osier</name>
    <name type="synonym">Basket willow</name>
    <dbReference type="NCBI Taxonomy" id="40686"/>
    <lineage>
        <taxon>Eukaryota</taxon>
        <taxon>Viridiplantae</taxon>
        <taxon>Streptophyta</taxon>
        <taxon>Embryophyta</taxon>
        <taxon>Tracheophyta</taxon>
        <taxon>Spermatophyta</taxon>
        <taxon>Magnoliopsida</taxon>
        <taxon>eudicotyledons</taxon>
        <taxon>Gunneridae</taxon>
        <taxon>Pentapetalae</taxon>
        <taxon>rosids</taxon>
        <taxon>fabids</taxon>
        <taxon>Malpighiales</taxon>
        <taxon>Salicaceae</taxon>
        <taxon>Saliceae</taxon>
        <taxon>Salix</taxon>
    </lineage>
</organism>
<accession>A0A6N2N0T3</accession>
<proteinExistence type="predicted"/>
<name>A0A6N2N0T3_SALVM</name>
<gene>
    <name evidence="1" type="ORF">SVIM_LOCUS438678</name>
</gene>
<reference evidence="1" key="1">
    <citation type="submission" date="2019-03" db="EMBL/GenBank/DDBJ databases">
        <authorList>
            <person name="Mank J."/>
            <person name="Almeida P."/>
        </authorList>
    </citation>
    <scope>NUCLEOTIDE SEQUENCE</scope>
    <source>
        <strain evidence="1">78183</strain>
    </source>
</reference>
<dbReference type="PANTHER" id="PTHR36308:SF1">
    <property type="entry name" value="DENTIN SIALOPHOSPHOPROTEIN-RELATED"/>
    <property type="match status" value="1"/>
</dbReference>
<dbReference type="AlphaFoldDB" id="A0A6N2N0T3"/>
<dbReference type="EMBL" id="CAADRP010002040">
    <property type="protein sequence ID" value="VFU59538.1"/>
    <property type="molecule type" value="Genomic_DNA"/>
</dbReference>
<sequence length="151" mass="16981">MNTRRHTRKVLKIRLGILKEESREAAAEIFIFRSNKQLTVVFLQLIGNGDVDFDWNTSIGKIISHNWTVMKAGLERSNASGLRAAIAFLFGIDSLNQDDGNTEDLKKGENTRSKADEAEMLMSQMHDLSFMLESNLSVPQKIESFSSSSKD</sequence>
<protein>
    <submittedName>
        <fullName evidence="1">Uncharacterized protein</fullName>
    </submittedName>
</protein>
<dbReference type="PANTHER" id="PTHR36308">
    <property type="entry name" value="DENTIN SIALOPHOSPHOPROTEIN-RELATED"/>
    <property type="match status" value="1"/>
</dbReference>